<gene>
    <name evidence="2" type="ORF">ACJMK2_028616</name>
</gene>
<dbReference type="PANTHER" id="PTHR13147">
    <property type="entry name" value="FOUR-JOINTED BOX PROTEIN 1"/>
    <property type="match status" value="1"/>
</dbReference>
<protein>
    <submittedName>
        <fullName evidence="2">Uncharacterized protein</fullName>
    </submittedName>
</protein>
<reference evidence="2 3" key="1">
    <citation type="submission" date="2024-11" db="EMBL/GenBank/DDBJ databases">
        <title>Chromosome-level genome assembly of the freshwater bivalve Anodonta woodiana.</title>
        <authorList>
            <person name="Chen X."/>
        </authorList>
    </citation>
    <scope>NUCLEOTIDE SEQUENCE [LARGE SCALE GENOMIC DNA]</scope>
    <source>
        <strain evidence="2">MN2024</strain>
        <tissue evidence="2">Gills</tissue>
    </source>
</reference>
<feature type="compositionally biased region" description="Basic and acidic residues" evidence="1">
    <location>
        <begin position="134"/>
        <end position="146"/>
    </location>
</feature>
<dbReference type="InterPro" id="IPR024868">
    <property type="entry name" value="FJX1/FJ"/>
</dbReference>
<feature type="compositionally biased region" description="Polar residues" evidence="1">
    <location>
        <begin position="82"/>
        <end position="102"/>
    </location>
</feature>
<dbReference type="PRINTS" id="PR02072">
    <property type="entry name" value="4JOINTEDBOX1"/>
</dbReference>
<evidence type="ECO:0000313" key="3">
    <source>
        <dbReference type="Proteomes" id="UP001634394"/>
    </source>
</evidence>
<dbReference type="EMBL" id="JBJQND010000003">
    <property type="protein sequence ID" value="KAL3882254.1"/>
    <property type="molecule type" value="Genomic_DNA"/>
</dbReference>
<comment type="caution">
    <text evidence="2">The sequence shown here is derived from an EMBL/GenBank/DDBJ whole genome shotgun (WGS) entry which is preliminary data.</text>
</comment>
<feature type="region of interest" description="Disordered" evidence="1">
    <location>
        <begin position="72"/>
        <end position="102"/>
    </location>
</feature>
<name>A0ABD3X7N5_SINWO</name>
<dbReference type="AlphaFoldDB" id="A0ABD3X7N5"/>
<organism evidence="2 3">
    <name type="scientific">Sinanodonta woodiana</name>
    <name type="common">Chinese pond mussel</name>
    <name type="synonym">Anodonta woodiana</name>
    <dbReference type="NCBI Taxonomy" id="1069815"/>
    <lineage>
        <taxon>Eukaryota</taxon>
        <taxon>Metazoa</taxon>
        <taxon>Spiralia</taxon>
        <taxon>Lophotrochozoa</taxon>
        <taxon>Mollusca</taxon>
        <taxon>Bivalvia</taxon>
        <taxon>Autobranchia</taxon>
        <taxon>Heteroconchia</taxon>
        <taxon>Palaeoheterodonta</taxon>
        <taxon>Unionida</taxon>
        <taxon>Unionoidea</taxon>
        <taxon>Unionidae</taxon>
        <taxon>Unioninae</taxon>
        <taxon>Sinanodonta</taxon>
    </lineage>
</organism>
<evidence type="ECO:0000256" key="1">
    <source>
        <dbReference type="SAM" id="MobiDB-lite"/>
    </source>
</evidence>
<evidence type="ECO:0000313" key="2">
    <source>
        <dbReference type="EMBL" id="KAL3882254.1"/>
    </source>
</evidence>
<sequence>MKLFTFLFMTGISFTIGLFLGLLIHLPPSSLPATFIQDGFGGPRIRRNLQTIGNVLSESDIRASLPRIESMKQDSSEADYSPLSSGLSSADNKAQVGSSTRNSGNLDTINRIISNQSVFLVHADSMQNKLAYRDTDGETTGDHASRIQDSSALNKKPGHLETSAVEIVLDQRQNDSLSQSPYSFNNHNQTASRFSRDKLLADGIFWSPSIEFSCPSGFSSNDHENWKKKAKFEKIVKMEEGCGRMQNRLLTFQDASKACARYRLNTDQIQGEIYSYYLGKLLGIQNLAPSTLQIVNLRDNQWSMVHDQLTNSQWSEEKPVILAQWIDNLSPAYIPYEFREQGNKGLQPDPNSLRQKSNSELCEFLQWSDLIIFDYLTANLDRVVNNMFNKQWNDQMMNRPAHNLEKSSDGHLVFLDNESGLFHGYRLLDKYSPFHQVLLDSLCVFRKSTIDTIERLVKSESIGDELQKLFEANEPLHRYIPKIPKLNIKLLNDRLRKVYTQIHKCYLLYST</sequence>
<feature type="region of interest" description="Disordered" evidence="1">
    <location>
        <begin position="134"/>
        <end position="155"/>
    </location>
</feature>
<dbReference type="Proteomes" id="UP001634394">
    <property type="component" value="Unassembled WGS sequence"/>
</dbReference>
<keyword evidence="3" id="KW-1185">Reference proteome</keyword>
<proteinExistence type="predicted"/>
<accession>A0ABD3X7N5</accession>
<dbReference type="PANTHER" id="PTHR13147:SF5">
    <property type="entry name" value="FOUR-JOINTED BOX PROTEIN 1"/>
    <property type="match status" value="1"/>
</dbReference>